<gene>
    <name evidence="11" type="ORF">Rhola_00002490</name>
</gene>
<feature type="compositionally biased region" description="Basic residues" evidence="7">
    <location>
        <begin position="11"/>
        <end position="22"/>
    </location>
</feature>
<comment type="similarity">
    <text evidence="5">Belongs to the DEAD box helicase family.</text>
</comment>
<dbReference type="SUPFAM" id="SSF52540">
    <property type="entry name" value="P-loop containing nucleoside triphosphate hydrolases"/>
    <property type="match status" value="1"/>
</dbReference>
<dbReference type="InterPro" id="IPR044742">
    <property type="entry name" value="DEAD/DEAH_RhlB"/>
</dbReference>
<dbReference type="PANTHER" id="PTHR47959:SF13">
    <property type="entry name" value="ATP-DEPENDENT RNA HELICASE RHLE"/>
    <property type="match status" value="1"/>
</dbReference>
<dbReference type="GO" id="GO:0003724">
    <property type="term" value="F:RNA helicase activity"/>
    <property type="evidence" value="ECO:0007669"/>
    <property type="project" value="InterPro"/>
</dbReference>
<dbReference type="Gene3D" id="3.40.50.300">
    <property type="entry name" value="P-loop containing nucleotide triphosphate hydrolases"/>
    <property type="match status" value="2"/>
</dbReference>
<dbReference type="Proteomes" id="UP000067708">
    <property type="component" value="Chromosome"/>
</dbReference>
<dbReference type="EMBL" id="CP007490">
    <property type="protein sequence ID" value="AIC47072.1"/>
    <property type="molecule type" value="Genomic_DNA"/>
</dbReference>
<dbReference type="PATRIC" id="fig|529884.3.peg.234"/>
<feature type="domain" description="Helicase C-terminal" evidence="9">
    <location>
        <begin position="608"/>
        <end position="756"/>
    </location>
</feature>
<dbReference type="InterPro" id="IPR050079">
    <property type="entry name" value="DEAD_box_RNA_helicase"/>
</dbReference>
<dbReference type="GO" id="GO:0005524">
    <property type="term" value="F:ATP binding"/>
    <property type="evidence" value="ECO:0007669"/>
    <property type="project" value="UniProtKB-KW"/>
</dbReference>
<evidence type="ECO:0000313" key="12">
    <source>
        <dbReference type="Proteomes" id="UP000067708"/>
    </source>
</evidence>
<evidence type="ECO:0000256" key="5">
    <source>
        <dbReference type="ARBA" id="ARBA00038437"/>
    </source>
</evidence>
<evidence type="ECO:0000259" key="9">
    <source>
        <dbReference type="PROSITE" id="PS51194"/>
    </source>
</evidence>
<keyword evidence="4" id="KW-0067">ATP-binding</keyword>
<dbReference type="PROSITE" id="PS51194">
    <property type="entry name" value="HELICASE_CTER"/>
    <property type="match status" value="1"/>
</dbReference>
<feature type="compositionally biased region" description="Gly residues" evidence="7">
    <location>
        <begin position="786"/>
        <end position="809"/>
    </location>
</feature>
<feature type="domain" description="DEAD-box RNA helicase Q" evidence="10">
    <location>
        <begin position="379"/>
        <end position="407"/>
    </location>
</feature>
<dbReference type="CDD" id="cd00268">
    <property type="entry name" value="DEADc"/>
    <property type="match status" value="1"/>
</dbReference>
<evidence type="ECO:0000259" key="10">
    <source>
        <dbReference type="PROSITE" id="PS51195"/>
    </source>
</evidence>
<feature type="compositionally biased region" description="Basic and acidic residues" evidence="7">
    <location>
        <begin position="322"/>
        <end position="354"/>
    </location>
</feature>
<proteinExistence type="inferred from homology"/>
<dbReference type="GO" id="GO:0016787">
    <property type="term" value="F:hydrolase activity"/>
    <property type="evidence" value="ECO:0007669"/>
    <property type="project" value="UniProtKB-KW"/>
</dbReference>
<dbReference type="PROSITE" id="PS51195">
    <property type="entry name" value="Q_MOTIF"/>
    <property type="match status" value="1"/>
</dbReference>
<evidence type="ECO:0000259" key="8">
    <source>
        <dbReference type="PROSITE" id="PS51192"/>
    </source>
</evidence>
<feature type="compositionally biased region" description="Basic and acidic residues" evidence="7">
    <location>
        <begin position="273"/>
        <end position="314"/>
    </location>
</feature>
<dbReference type="GO" id="GO:0003676">
    <property type="term" value="F:nucleic acid binding"/>
    <property type="evidence" value="ECO:0007669"/>
    <property type="project" value="InterPro"/>
</dbReference>
<dbReference type="GO" id="GO:0005829">
    <property type="term" value="C:cytosol"/>
    <property type="evidence" value="ECO:0007669"/>
    <property type="project" value="TreeGrafter"/>
</dbReference>
<keyword evidence="1" id="KW-0547">Nucleotide-binding</keyword>
<dbReference type="InterPro" id="IPR014014">
    <property type="entry name" value="RNA_helicase_DEAD_Q_motif"/>
</dbReference>
<reference evidence="11 12" key="1">
    <citation type="journal article" date="2014" name="Int. J. Syst. Evol. Microbiol.">
        <title>Rhodoluna lacicola gen. nov., sp. nov., a planktonic freshwater bacterium with stream-lined genome.</title>
        <authorList>
            <person name="Hahn M."/>
            <person name="Schmidt J."/>
            <person name="Taipale S.J."/>
            <person name="Doolittle W.F."/>
            <person name="Koll U."/>
        </authorList>
    </citation>
    <scope>NUCLEOTIDE SEQUENCE [LARGE SCALE GENOMIC DNA]</scope>
    <source>
        <strain evidence="11 12">MWH-Ta8</strain>
    </source>
</reference>
<dbReference type="eggNOG" id="COG0513">
    <property type="taxonomic scope" value="Bacteria"/>
</dbReference>
<feature type="domain" description="Helicase ATP-binding" evidence="8">
    <location>
        <begin position="410"/>
        <end position="585"/>
    </location>
</feature>
<keyword evidence="3 11" id="KW-0347">Helicase</keyword>
<feature type="region of interest" description="Disordered" evidence="7">
    <location>
        <begin position="765"/>
        <end position="843"/>
    </location>
</feature>
<feature type="compositionally biased region" description="Basic and acidic residues" evidence="7">
    <location>
        <begin position="210"/>
        <end position="263"/>
    </location>
</feature>
<evidence type="ECO:0000256" key="7">
    <source>
        <dbReference type="SAM" id="MobiDB-lite"/>
    </source>
</evidence>
<feature type="short sequence motif" description="Q motif" evidence="6">
    <location>
        <begin position="379"/>
        <end position="407"/>
    </location>
</feature>
<dbReference type="STRING" id="529884.Rhola_00002490"/>
<evidence type="ECO:0000313" key="11">
    <source>
        <dbReference type="EMBL" id="AIC47072.1"/>
    </source>
</evidence>
<dbReference type="SMART" id="SM00490">
    <property type="entry name" value="HELICc"/>
    <property type="match status" value="1"/>
</dbReference>
<dbReference type="PANTHER" id="PTHR47959">
    <property type="entry name" value="ATP-DEPENDENT RNA HELICASE RHLE-RELATED"/>
    <property type="match status" value="1"/>
</dbReference>
<dbReference type="PROSITE" id="PS51192">
    <property type="entry name" value="HELICASE_ATP_BIND_1"/>
    <property type="match status" value="1"/>
</dbReference>
<feature type="compositionally biased region" description="Low complexity" evidence="7">
    <location>
        <begin position="24"/>
        <end position="36"/>
    </location>
</feature>
<dbReference type="SMART" id="SM00487">
    <property type="entry name" value="DEXDc"/>
    <property type="match status" value="1"/>
</dbReference>
<keyword evidence="12" id="KW-1185">Reference proteome</keyword>
<feature type="compositionally biased region" description="Basic and acidic residues" evidence="7">
    <location>
        <begin position="49"/>
        <end position="65"/>
    </location>
</feature>
<evidence type="ECO:0000256" key="4">
    <source>
        <dbReference type="ARBA" id="ARBA00022840"/>
    </source>
</evidence>
<name>A0A060JES7_9MICO</name>
<dbReference type="InterPro" id="IPR011545">
    <property type="entry name" value="DEAD/DEAH_box_helicase_dom"/>
</dbReference>
<sequence>MPTFGKSNARAPKKAAAGRKPRTSSADKAAAKAGFPKGAGSGRAGSNFKPREDGRGGRSEFRTGRDSGLPGNERGKFANADAPRAPRAKGAFFEARAPKQYGTTRDSGFAGNERGNSAGRPSYGNRDGMNRDSGSSRSGGSREESTRGGYQGRSERPSYGRPGSASGGRNSREMNGGREDRGRDWTPRGNEGSGRPSRPAYNSDRPSYGNRDDRAPRTWGSRDDRAPRRDDRDARPARRDGTSRDSGFADKNRTFGNREDRPARSGFGGGFGDRNRAERPSYGKSDSTRFEDRTAKRGWSEDRGREERNPKSRDSGFSSRESNNDSRNPNRPDRAARDDSRESSFRGARDSNPNKKAFFEDKVLERLDAVEASEAITTDTFAEMGLHPRILEALTGMGAAAPFPIQASTIPAAISGRDVLGRGKTGSGKTIAFTVPLVMKLVAAGSVPRKPGKPRALILAPTRELADQIDRTVNGIARAVGFYTTCIYGGVPQRKQENAMSRGVDIVVATPGRLEDLISQRIVDLSEVETLVVDEADHMCDLGFIEGVRRIMRATGDSQKLLFSATLDREVDALVKEFLPDPYVYEVPNEENDTANIIHRVMTVDPEDRSQVLLRLVQGHGKSIIFTRTKMTAERLSESLTAAGVPAARLHGDLNQNQRNRNLERFTKGGCRVLVATDVAARGIHVDDVAFVIQVDPPEEYKTYLHRSGRTGRANKEGTVITLIPRSRRRRMEDLLRRAERDGIFSEVRPASELLVELAGPIAPIPAPESLDFGDSRGGSSREGGRGGSGRSGGGRSGGGRGNYGGSGKGRWADKPKGNRRGSGDSGNESPASSRPRAKKYAN</sequence>
<evidence type="ECO:0000256" key="2">
    <source>
        <dbReference type="ARBA" id="ARBA00022801"/>
    </source>
</evidence>
<dbReference type="AlphaFoldDB" id="A0A060JES7"/>
<evidence type="ECO:0000256" key="1">
    <source>
        <dbReference type="ARBA" id="ARBA00022741"/>
    </source>
</evidence>
<dbReference type="HOGENOM" id="CLU_003041_23_1_11"/>
<feature type="region of interest" description="Disordered" evidence="7">
    <location>
        <begin position="1"/>
        <end position="354"/>
    </location>
</feature>
<feature type="compositionally biased region" description="Basic and acidic residues" evidence="7">
    <location>
        <begin position="170"/>
        <end position="186"/>
    </location>
</feature>
<evidence type="ECO:0000256" key="3">
    <source>
        <dbReference type="ARBA" id="ARBA00022806"/>
    </source>
</evidence>
<dbReference type="CDD" id="cd18787">
    <property type="entry name" value="SF2_C_DEAD"/>
    <property type="match status" value="1"/>
</dbReference>
<dbReference type="InterPro" id="IPR027417">
    <property type="entry name" value="P-loop_NTPase"/>
</dbReference>
<accession>A0A060JES7</accession>
<dbReference type="RefSeq" id="WP_051636160.1">
    <property type="nucleotide sequence ID" value="NZ_CP007490.1"/>
</dbReference>
<organism evidence="11 12">
    <name type="scientific">Rhodoluna lacicola</name>
    <dbReference type="NCBI Taxonomy" id="529884"/>
    <lineage>
        <taxon>Bacteria</taxon>
        <taxon>Bacillati</taxon>
        <taxon>Actinomycetota</taxon>
        <taxon>Actinomycetes</taxon>
        <taxon>Micrococcales</taxon>
        <taxon>Microbacteriaceae</taxon>
        <taxon>Luna cluster</taxon>
        <taxon>Luna-1 subcluster</taxon>
        <taxon>Rhodoluna</taxon>
    </lineage>
</organism>
<protein>
    <submittedName>
        <fullName evidence="11">Superfamily II DNA and RNA helicase</fullName>
    </submittedName>
</protein>
<evidence type="ECO:0000256" key="6">
    <source>
        <dbReference type="PROSITE-ProRule" id="PRU00552"/>
    </source>
</evidence>
<dbReference type="Pfam" id="PF00270">
    <property type="entry name" value="DEAD"/>
    <property type="match status" value="1"/>
</dbReference>
<dbReference type="KEGG" id="rla:Rhola_00002490"/>
<dbReference type="InterPro" id="IPR014001">
    <property type="entry name" value="Helicase_ATP-bd"/>
</dbReference>
<keyword evidence="2" id="KW-0378">Hydrolase</keyword>
<dbReference type="InterPro" id="IPR001650">
    <property type="entry name" value="Helicase_C-like"/>
</dbReference>
<dbReference type="Pfam" id="PF00271">
    <property type="entry name" value="Helicase_C"/>
    <property type="match status" value="1"/>
</dbReference>